<dbReference type="PANTHER" id="PTHR47354:SF1">
    <property type="entry name" value="CARNITINE MONOOXYGENASE REDUCTASE SUBUNIT"/>
    <property type="match status" value="1"/>
</dbReference>
<dbReference type="Gene3D" id="3.40.50.80">
    <property type="entry name" value="Nucleotide-binding domain of ferredoxin-NADP reductase (FNR) module"/>
    <property type="match status" value="1"/>
</dbReference>
<sequence length="363" mass="39820">MSVLHRPPGTPPLALERTHTDRVLDIFGAVAETLWMRLVTSSQYPEGRKAHAREHTLLLELVDRKVVAHDEDVVQLTFAAPDGSPLPDWQPGCHLDIHLPSGRRRQYSLCGDPSDTGHYRIAVRKIPDGGGGSLEMHSLAVGTSVEIRGPRNGFPFVPRERMLFVAGGIGITPILPMVRAAQRLGIDWHFVYCGRNRQSIPFLAEISTWDQQRVTIRLDDEQGVPTAGDVLAEAPTDGAVYVCGPPPLIEIIRSATADDRAVSVHSERFSAPPVRNGRPFEIQLARTGKVLPVPADQSALAVIKQHEPNVGYSCQQGFCGSCKVRVVSGTPEHLDGRLTEEERADSMLICVSRAKTERLVLDL</sequence>
<reference evidence="10 11" key="1">
    <citation type="submission" date="2020-08" db="EMBL/GenBank/DDBJ databases">
        <title>Sequencing the genomes of 1000 actinobacteria strains.</title>
        <authorList>
            <person name="Klenk H.-P."/>
        </authorList>
    </citation>
    <scope>NUCLEOTIDE SEQUENCE [LARGE SCALE GENOMIC DNA]</scope>
    <source>
        <strain evidence="10 11">DSM 45258</strain>
    </source>
</reference>
<keyword evidence="7" id="KW-0411">Iron-sulfur</keyword>
<comment type="caution">
    <text evidence="10">The sequence shown here is derived from an EMBL/GenBank/DDBJ whole genome shotgun (WGS) entry which is preliminary data.</text>
</comment>
<name>A0A839RQ88_9ACTN</name>
<keyword evidence="2" id="KW-0285">Flavoprotein</keyword>
<dbReference type="GO" id="GO:0046872">
    <property type="term" value="F:metal ion binding"/>
    <property type="evidence" value="ECO:0007669"/>
    <property type="project" value="UniProtKB-KW"/>
</dbReference>
<keyword evidence="6" id="KW-0408">Iron</keyword>
<dbReference type="PANTHER" id="PTHR47354">
    <property type="entry name" value="NADH OXIDOREDUCTASE HCR"/>
    <property type="match status" value="1"/>
</dbReference>
<feature type="domain" description="FAD-binding FR-type" evidence="9">
    <location>
        <begin position="54"/>
        <end position="157"/>
    </location>
</feature>
<evidence type="ECO:0000313" key="11">
    <source>
        <dbReference type="Proteomes" id="UP000567922"/>
    </source>
</evidence>
<dbReference type="PROSITE" id="PS51085">
    <property type="entry name" value="2FE2S_FER_2"/>
    <property type="match status" value="1"/>
</dbReference>
<dbReference type="InterPro" id="IPR008333">
    <property type="entry name" value="Cbr1-like_FAD-bd_dom"/>
</dbReference>
<dbReference type="Gene3D" id="2.40.30.10">
    <property type="entry name" value="Translation factors"/>
    <property type="match status" value="1"/>
</dbReference>
<keyword evidence="3" id="KW-0001">2Fe-2S</keyword>
<dbReference type="SUPFAM" id="SSF63380">
    <property type="entry name" value="Riboflavin synthase domain-like"/>
    <property type="match status" value="1"/>
</dbReference>
<dbReference type="CDD" id="cd06185">
    <property type="entry name" value="PDR_like"/>
    <property type="match status" value="1"/>
</dbReference>
<feature type="domain" description="2Fe-2S ferredoxin-type" evidence="8">
    <location>
        <begin position="280"/>
        <end position="363"/>
    </location>
</feature>
<dbReference type="InterPro" id="IPR036010">
    <property type="entry name" value="2Fe-2S_ferredoxin-like_sf"/>
</dbReference>
<dbReference type="InterPro" id="IPR006058">
    <property type="entry name" value="2Fe2S_fd_BS"/>
</dbReference>
<evidence type="ECO:0000313" key="10">
    <source>
        <dbReference type="EMBL" id="MBB3038284.1"/>
    </source>
</evidence>
<accession>A0A839RQ88</accession>
<keyword evidence="4" id="KW-0479">Metal-binding</keyword>
<dbReference type="PROSITE" id="PS00197">
    <property type="entry name" value="2FE2S_FER_1"/>
    <property type="match status" value="1"/>
</dbReference>
<gene>
    <name evidence="10" type="ORF">FHU29_002733</name>
</gene>
<dbReference type="InterPro" id="IPR039261">
    <property type="entry name" value="FNR_nucleotide-bd"/>
</dbReference>
<evidence type="ECO:0000256" key="7">
    <source>
        <dbReference type="ARBA" id="ARBA00023014"/>
    </source>
</evidence>
<dbReference type="GO" id="GO:0016491">
    <property type="term" value="F:oxidoreductase activity"/>
    <property type="evidence" value="ECO:0007669"/>
    <property type="project" value="UniProtKB-KW"/>
</dbReference>
<dbReference type="Proteomes" id="UP000567922">
    <property type="component" value="Unassembled WGS sequence"/>
</dbReference>
<dbReference type="Gene3D" id="3.10.20.30">
    <property type="match status" value="1"/>
</dbReference>
<dbReference type="GO" id="GO:0051537">
    <property type="term" value="F:2 iron, 2 sulfur cluster binding"/>
    <property type="evidence" value="ECO:0007669"/>
    <property type="project" value="UniProtKB-KW"/>
</dbReference>
<dbReference type="RefSeq" id="WP_064438625.1">
    <property type="nucleotide sequence ID" value="NZ_BDDI01000001.1"/>
</dbReference>
<dbReference type="Pfam" id="PF00111">
    <property type="entry name" value="Fer2"/>
    <property type="match status" value="1"/>
</dbReference>
<evidence type="ECO:0000259" key="8">
    <source>
        <dbReference type="PROSITE" id="PS51085"/>
    </source>
</evidence>
<proteinExistence type="predicted"/>
<dbReference type="CDD" id="cd00207">
    <property type="entry name" value="fer2"/>
    <property type="match status" value="1"/>
</dbReference>
<dbReference type="Pfam" id="PF00970">
    <property type="entry name" value="FAD_binding_6"/>
    <property type="match status" value="1"/>
</dbReference>
<dbReference type="PRINTS" id="PR00409">
    <property type="entry name" value="PHDIOXRDTASE"/>
</dbReference>
<dbReference type="InterPro" id="IPR017938">
    <property type="entry name" value="Riboflavin_synthase-like_b-brl"/>
</dbReference>
<keyword evidence="11" id="KW-1185">Reference proteome</keyword>
<dbReference type="InterPro" id="IPR001041">
    <property type="entry name" value="2Fe-2S_ferredoxin-type"/>
</dbReference>
<evidence type="ECO:0000256" key="6">
    <source>
        <dbReference type="ARBA" id="ARBA00023004"/>
    </source>
</evidence>
<dbReference type="AlphaFoldDB" id="A0A839RQ88"/>
<evidence type="ECO:0000256" key="2">
    <source>
        <dbReference type="ARBA" id="ARBA00022630"/>
    </source>
</evidence>
<evidence type="ECO:0000256" key="3">
    <source>
        <dbReference type="ARBA" id="ARBA00022714"/>
    </source>
</evidence>
<comment type="cofactor">
    <cofactor evidence="1">
        <name>FAD</name>
        <dbReference type="ChEBI" id="CHEBI:57692"/>
    </cofactor>
</comment>
<dbReference type="EMBL" id="JACHWS010000002">
    <property type="protein sequence ID" value="MBB3038284.1"/>
    <property type="molecule type" value="Genomic_DNA"/>
</dbReference>
<organism evidence="10 11">
    <name type="scientific">Hoyosella altamirensis</name>
    <dbReference type="NCBI Taxonomy" id="616997"/>
    <lineage>
        <taxon>Bacteria</taxon>
        <taxon>Bacillati</taxon>
        <taxon>Actinomycetota</taxon>
        <taxon>Actinomycetes</taxon>
        <taxon>Mycobacteriales</taxon>
        <taxon>Hoyosellaceae</taxon>
        <taxon>Hoyosella</taxon>
    </lineage>
</organism>
<dbReference type="InterPro" id="IPR001433">
    <property type="entry name" value="OxRdtase_FAD/NAD-bd"/>
</dbReference>
<dbReference type="InterPro" id="IPR012675">
    <property type="entry name" value="Beta-grasp_dom_sf"/>
</dbReference>
<evidence type="ECO:0000256" key="4">
    <source>
        <dbReference type="ARBA" id="ARBA00022723"/>
    </source>
</evidence>
<evidence type="ECO:0000256" key="5">
    <source>
        <dbReference type="ARBA" id="ARBA00023002"/>
    </source>
</evidence>
<dbReference type="OrthoDB" id="502624at2"/>
<protein>
    <submittedName>
        <fullName evidence="10">Ferredoxin-NADP reductase</fullName>
    </submittedName>
</protein>
<evidence type="ECO:0000259" key="9">
    <source>
        <dbReference type="PROSITE" id="PS51384"/>
    </source>
</evidence>
<keyword evidence="5" id="KW-0560">Oxidoreductase</keyword>
<dbReference type="SUPFAM" id="SSF52343">
    <property type="entry name" value="Ferredoxin reductase-like, C-terminal NADP-linked domain"/>
    <property type="match status" value="1"/>
</dbReference>
<dbReference type="Pfam" id="PF00175">
    <property type="entry name" value="NAD_binding_1"/>
    <property type="match status" value="1"/>
</dbReference>
<dbReference type="SUPFAM" id="SSF54292">
    <property type="entry name" value="2Fe-2S ferredoxin-like"/>
    <property type="match status" value="1"/>
</dbReference>
<dbReference type="InterPro" id="IPR050415">
    <property type="entry name" value="MRET"/>
</dbReference>
<evidence type="ECO:0000256" key="1">
    <source>
        <dbReference type="ARBA" id="ARBA00001974"/>
    </source>
</evidence>
<dbReference type="PROSITE" id="PS51384">
    <property type="entry name" value="FAD_FR"/>
    <property type="match status" value="1"/>
</dbReference>
<dbReference type="InterPro" id="IPR017927">
    <property type="entry name" value="FAD-bd_FR_type"/>
</dbReference>